<evidence type="ECO:0000256" key="2">
    <source>
        <dbReference type="ARBA" id="ARBA00023125"/>
    </source>
</evidence>
<dbReference type="PANTHER" id="PTHR43132">
    <property type="entry name" value="ARSENICAL RESISTANCE OPERON REPRESSOR ARSR-RELATED"/>
    <property type="match status" value="1"/>
</dbReference>
<evidence type="ECO:0000256" key="3">
    <source>
        <dbReference type="ARBA" id="ARBA00023163"/>
    </source>
</evidence>
<keyword evidence="2" id="KW-0238">DNA-binding</keyword>
<dbReference type="SUPFAM" id="SSF46785">
    <property type="entry name" value="Winged helix' DNA-binding domain"/>
    <property type="match status" value="1"/>
</dbReference>
<sequence>MITFAVDAERLTRSRFAISRVAELTTGLEVLTHPERAPFAAGWVAQTRHRLAGPDLAVLVALAECATWYVPDFLVPVPAEYEPTLAAELDAVAAMPPDLVREQLRLAFRIGPPPPEALRRTNSAPGRDPRAPLPTVVADVLAAGESALTACVAEQLDRCWTLVLADSWPALRRILDEDVRERAALAGRTGLAEIFGSLHPTLSWDGARVMLDRPWRIHVDVTPGLVLTPSIFLPSPAVWTGRPGQGMLGYPALGRGRVWAAPERAADRTGLLGLRRTALLADLRTPRSTTDLAARHQLSPATVSYHLGRLHQAGLVARRQSGHSVLYQRTDQAAALLTAVGAPATGADD</sequence>
<dbReference type="PANTHER" id="PTHR43132:SF6">
    <property type="entry name" value="HTH-TYPE TRANSCRIPTIONAL REPRESSOR CZRA"/>
    <property type="match status" value="1"/>
</dbReference>
<name>A0ABV8KRH6_9ACTN</name>
<dbReference type="Pfam" id="PF01022">
    <property type="entry name" value="HTH_5"/>
    <property type="match status" value="1"/>
</dbReference>
<keyword evidence="3" id="KW-0804">Transcription</keyword>
<reference evidence="6" key="1">
    <citation type="journal article" date="2019" name="Int. J. Syst. Evol. Microbiol.">
        <title>The Global Catalogue of Microorganisms (GCM) 10K type strain sequencing project: providing services to taxonomists for standard genome sequencing and annotation.</title>
        <authorList>
            <consortium name="The Broad Institute Genomics Platform"/>
            <consortium name="The Broad Institute Genome Sequencing Center for Infectious Disease"/>
            <person name="Wu L."/>
            <person name="Ma J."/>
        </authorList>
    </citation>
    <scope>NUCLEOTIDE SEQUENCE [LARGE SCALE GENOMIC DNA]</scope>
    <source>
        <strain evidence="6">2902at01</strain>
    </source>
</reference>
<feature type="domain" description="HTH arsR-type" evidence="4">
    <location>
        <begin position="270"/>
        <end position="342"/>
    </location>
</feature>
<gene>
    <name evidence="5" type="ORF">ACFOX0_22025</name>
</gene>
<dbReference type="Gene3D" id="1.10.10.10">
    <property type="entry name" value="Winged helix-like DNA-binding domain superfamily/Winged helix DNA-binding domain"/>
    <property type="match status" value="1"/>
</dbReference>
<organism evidence="5 6">
    <name type="scientific">Micromonospora zhanjiangensis</name>
    <dbReference type="NCBI Taxonomy" id="1522057"/>
    <lineage>
        <taxon>Bacteria</taxon>
        <taxon>Bacillati</taxon>
        <taxon>Actinomycetota</taxon>
        <taxon>Actinomycetes</taxon>
        <taxon>Micromonosporales</taxon>
        <taxon>Micromonosporaceae</taxon>
        <taxon>Micromonospora</taxon>
    </lineage>
</organism>
<dbReference type="RefSeq" id="WP_377549082.1">
    <property type="nucleotide sequence ID" value="NZ_JBHSBN010000016.1"/>
</dbReference>
<dbReference type="CDD" id="cd00090">
    <property type="entry name" value="HTH_ARSR"/>
    <property type="match status" value="1"/>
</dbReference>
<dbReference type="EMBL" id="JBHSBN010000016">
    <property type="protein sequence ID" value="MFC4108598.1"/>
    <property type="molecule type" value="Genomic_DNA"/>
</dbReference>
<dbReference type="InterPro" id="IPR045981">
    <property type="entry name" value="DUF5937"/>
</dbReference>
<dbReference type="InterPro" id="IPR036388">
    <property type="entry name" value="WH-like_DNA-bd_sf"/>
</dbReference>
<dbReference type="SMART" id="SM00418">
    <property type="entry name" value="HTH_ARSR"/>
    <property type="match status" value="1"/>
</dbReference>
<dbReference type="InterPro" id="IPR011991">
    <property type="entry name" value="ArsR-like_HTH"/>
</dbReference>
<protein>
    <submittedName>
        <fullName evidence="5">DUF5937 family protein</fullName>
    </submittedName>
</protein>
<keyword evidence="6" id="KW-1185">Reference proteome</keyword>
<proteinExistence type="predicted"/>
<dbReference type="InterPro" id="IPR001845">
    <property type="entry name" value="HTH_ArsR_DNA-bd_dom"/>
</dbReference>
<evidence type="ECO:0000256" key="1">
    <source>
        <dbReference type="ARBA" id="ARBA00023015"/>
    </source>
</evidence>
<dbReference type="InterPro" id="IPR051011">
    <property type="entry name" value="Metal_resp_trans_reg"/>
</dbReference>
<evidence type="ECO:0000313" key="6">
    <source>
        <dbReference type="Proteomes" id="UP001595868"/>
    </source>
</evidence>
<keyword evidence="1" id="KW-0805">Transcription regulation</keyword>
<accession>A0ABV8KRH6</accession>
<evidence type="ECO:0000313" key="5">
    <source>
        <dbReference type="EMBL" id="MFC4108598.1"/>
    </source>
</evidence>
<dbReference type="Pfam" id="PF19361">
    <property type="entry name" value="DUF5937"/>
    <property type="match status" value="1"/>
</dbReference>
<comment type="caution">
    <text evidence="5">The sequence shown here is derived from an EMBL/GenBank/DDBJ whole genome shotgun (WGS) entry which is preliminary data.</text>
</comment>
<dbReference type="InterPro" id="IPR036390">
    <property type="entry name" value="WH_DNA-bd_sf"/>
</dbReference>
<dbReference type="Proteomes" id="UP001595868">
    <property type="component" value="Unassembled WGS sequence"/>
</dbReference>
<evidence type="ECO:0000259" key="4">
    <source>
        <dbReference type="SMART" id="SM00418"/>
    </source>
</evidence>